<evidence type="ECO:0000259" key="11">
    <source>
        <dbReference type="PROSITE" id="PS50093"/>
    </source>
</evidence>
<evidence type="ECO:0000256" key="5">
    <source>
        <dbReference type="ARBA" id="ARBA00022737"/>
    </source>
</evidence>
<dbReference type="Proteomes" id="UP000529965">
    <property type="component" value="Unassembled WGS sequence"/>
</dbReference>
<keyword evidence="6 10" id="KW-1133">Transmembrane helix</keyword>
<comment type="similarity">
    <text evidence="2">Belongs to the VPS10-related sortilin family. SORCS subfamily.</text>
</comment>
<dbReference type="Gene3D" id="3.30.60.270">
    <property type="match status" value="1"/>
</dbReference>
<dbReference type="EMBL" id="VZSK01000076">
    <property type="protein sequence ID" value="NWY64077.1"/>
    <property type="molecule type" value="Genomic_DNA"/>
</dbReference>
<evidence type="ECO:0000256" key="7">
    <source>
        <dbReference type="ARBA" id="ARBA00023136"/>
    </source>
</evidence>
<dbReference type="AlphaFoldDB" id="A0A7K7G3D3"/>
<protein>
    <submittedName>
        <fullName evidence="12">SORC1 protein</fullName>
    </submittedName>
</protein>
<dbReference type="Gene3D" id="2.130.10.10">
    <property type="entry name" value="YVTN repeat-like/Quinoprotein amine dehydrogenase"/>
    <property type="match status" value="1"/>
</dbReference>
<dbReference type="Pfam" id="PF15901">
    <property type="entry name" value="Sortilin_C"/>
    <property type="match status" value="1"/>
</dbReference>
<feature type="region of interest" description="Disordered" evidence="9">
    <location>
        <begin position="998"/>
        <end position="1027"/>
    </location>
</feature>
<dbReference type="PROSITE" id="PS50093">
    <property type="entry name" value="PKD"/>
    <property type="match status" value="1"/>
</dbReference>
<dbReference type="InterPro" id="IPR035986">
    <property type="entry name" value="PKD_dom_sf"/>
</dbReference>
<keyword evidence="4" id="KW-0732">Signal</keyword>
<feature type="transmembrane region" description="Helical" evidence="10">
    <location>
        <begin position="894"/>
        <end position="912"/>
    </location>
</feature>
<proteinExistence type="inferred from homology"/>
<evidence type="ECO:0000256" key="9">
    <source>
        <dbReference type="SAM" id="MobiDB-lite"/>
    </source>
</evidence>
<comment type="caution">
    <text evidence="12">The sequence shown here is derived from an EMBL/GenBank/DDBJ whole genome shotgun (WGS) entry which is preliminary data.</text>
</comment>
<dbReference type="InterPro" id="IPR013783">
    <property type="entry name" value="Ig-like_fold"/>
</dbReference>
<dbReference type="InterPro" id="IPR031778">
    <property type="entry name" value="Sortilin_N"/>
</dbReference>
<dbReference type="GO" id="GO:0016020">
    <property type="term" value="C:membrane"/>
    <property type="evidence" value="ECO:0007669"/>
    <property type="project" value="UniProtKB-SubCell"/>
</dbReference>
<dbReference type="CDD" id="cd00146">
    <property type="entry name" value="PKD"/>
    <property type="match status" value="1"/>
</dbReference>
<dbReference type="SUPFAM" id="SSF110296">
    <property type="entry name" value="Oligoxyloglucan reducing end-specific cellobiohydrolase"/>
    <property type="match status" value="1"/>
</dbReference>
<dbReference type="FunFam" id="2.130.10.10:FF:001214">
    <property type="entry name" value="Sortilin-related VPS10 domain-containing receptor 2"/>
    <property type="match status" value="1"/>
</dbReference>
<keyword evidence="5" id="KW-0677">Repeat</keyword>
<evidence type="ECO:0000256" key="2">
    <source>
        <dbReference type="ARBA" id="ARBA00010818"/>
    </source>
</evidence>
<keyword evidence="13" id="KW-1185">Reference proteome</keyword>
<evidence type="ECO:0000256" key="4">
    <source>
        <dbReference type="ARBA" id="ARBA00022729"/>
    </source>
</evidence>
<dbReference type="FunFam" id="2.10.70.80:FF:000001">
    <property type="entry name" value="Sortilin-related VPS10 domain-containing receptor 1"/>
    <property type="match status" value="1"/>
</dbReference>
<feature type="non-terminal residue" evidence="12">
    <location>
        <position position="1027"/>
    </location>
</feature>
<dbReference type="FunFam" id="3.30.60.270:FF:000001">
    <property type="entry name" value="Sortilin related VPS10 domain containing receptor 1"/>
    <property type="match status" value="1"/>
</dbReference>
<dbReference type="PANTHER" id="PTHR12106:SF8">
    <property type="entry name" value="VPS10 DOMAIN-CONTAINING RECEPTOR SORCS1"/>
    <property type="match status" value="1"/>
</dbReference>
<keyword evidence="3 10" id="KW-0812">Transmembrane</keyword>
<reference evidence="12 13" key="1">
    <citation type="submission" date="2019-09" db="EMBL/GenBank/DDBJ databases">
        <title>Bird 10,000 Genomes (B10K) Project - Family phase.</title>
        <authorList>
            <person name="Zhang G."/>
        </authorList>
    </citation>
    <scope>NUCLEOTIDE SEQUENCE [LARGE SCALE GENOMIC DNA]</scope>
    <source>
        <strain evidence="12">OUT-0015</strain>
        <tissue evidence="12">Blood</tissue>
    </source>
</reference>
<dbReference type="Pfam" id="PF15902">
    <property type="entry name" value="Sortilin-Vps10"/>
    <property type="match status" value="1"/>
</dbReference>
<comment type="subcellular location">
    <subcellularLocation>
        <location evidence="1">Membrane</location>
        <topology evidence="1">Single-pass type I membrane protein</topology>
    </subcellularLocation>
</comment>
<dbReference type="GO" id="GO:0005794">
    <property type="term" value="C:Golgi apparatus"/>
    <property type="evidence" value="ECO:0007669"/>
    <property type="project" value="TreeGrafter"/>
</dbReference>
<evidence type="ECO:0000256" key="10">
    <source>
        <dbReference type="SAM" id="Phobius"/>
    </source>
</evidence>
<feature type="non-terminal residue" evidence="12">
    <location>
        <position position="1"/>
    </location>
</feature>
<evidence type="ECO:0000313" key="12">
    <source>
        <dbReference type="EMBL" id="NWY64077.1"/>
    </source>
</evidence>
<dbReference type="InterPro" id="IPR000601">
    <property type="entry name" value="PKD_dom"/>
</dbReference>
<dbReference type="FunFam" id="2.60.40.10:FF:000083">
    <property type="entry name" value="Sortilin-related VPS10 domain containing receptor 2"/>
    <property type="match status" value="1"/>
</dbReference>
<evidence type="ECO:0000313" key="13">
    <source>
        <dbReference type="Proteomes" id="UP000529965"/>
    </source>
</evidence>
<dbReference type="Gene3D" id="2.60.40.10">
    <property type="entry name" value="Immunoglobulins"/>
    <property type="match status" value="1"/>
</dbReference>
<dbReference type="SUPFAM" id="SSF49299">
    <property type="entry name" value="PKD domain"/>
    <property type="match status" value="2"/>
</dbReference>
<evidence type="ECO:0000256" key="3">
    <source>
        <dbReference type="ARBA" id="ARBA00022692"/>
    </source>
</evidence>
<evidence type="ECO:0000256" key="8">
    <source>
        <dbReference type="ARBA" id="ARBA00023180"/>
    </source>
</evidence>
<dbReference type="InterPro" id="IPR022409">
    <property type="entry name" value="PKD/Chitinase_dom"/>
</dbReference>
<evidence type="ECO:0000256" key="1">
    <source>
        <dbReference type="ARBA" id="ARBA00004479"/>
    </source>
</evidence>
<keyword evidence="8" id="KW-0325">Glycoprotein</keyword>
<gene>
    <name evidence="12" type="primary">Sorcs1</name>
    <name evidence="12" type="ORF">ERIRUB_R06951</name>
</gene>
<accession>A0A7K7G3D3</accession>
<dbReference type="SMART" id="SM00089">
    <property type="entry name" value="PKD"/>
    <property type="match status" value="2"/>
</dbReference>
<sequence length="1027" mass="115860">RSTDYGTTYEKLNDKVGLKTILSYLYVCPTNKRKIMLLTDPEVESSLLISSDEGATYQKYRLNFYIHSLLFHPKQEDWILAYSQDQKLFSSVEFGRRWLLLHEGVTPNRFYWSMMGNGRDPDLVHLEARTVDGYAQYITCKMQNCSEATRSKPFPGYIDHNSLIVQGDYVFVQLTSGGRPHYYVSYRRSPFAQMKLPKYSLPKDMHVISTDENQVFAAVQEWNQNDTYNLYISDTRGIYFTLALENVKSSQGLEGNVMIDLYEVAGIKGMFLANKKIDNQVKTFITYNKGRDWSLLQAPHTDLRGNPIHCLLPYCSLHLHLKVSDNPYTSGNIASRDTAPSIIVASGNIGSELSDNDISMFVTSDAGNTWRQIFEEEHSVLYLDQGGVLVAMKHTSLPIRHLWLSFDEGRSWSKYSFTSLPLFVDGVLGEPGEETLIMTVFGHFSHRSEWQLVKVDYKSIFDRRCAEEDYRPWQLHSQGEACIMGAKRIYRKRKSEKKCMQGKYAGAMTWEPCLCTEADFDCDYGYERHSNGQCLPAFWYNPSSVSKDCSLGQSYLNSTGYRKVVSNNCTGGVRERLTAKPQQCPGRAPRGLRLLAAGGRLTAQLGHNVTFLLQLDEGDLQRSLIQVDFGDGIAVSYANLSSTEDGIKHIYQSVGIFRVTVLVENSLGSDSAVLYLHVTCPLEHVHLSLPFVTTKNKEINATAVLWPSQVGTLTYVWWFGNNTEPLITLEGSITFTFSVEGMNTITVQVSAGNTILQDTKTIAVYEKFQSLRLSFSPNLDDYNPDIPEWRRDISRVVKRALVEATGISSKQVLVAVLPGLPTSAELFILPYQDATGERKRSAANLEQISETLIQKLNQNLVHFELKPGVRILVHAAHLTAAPLVDLTPSHSGSAMLMLLSVVFVGLAVFVIYKFKRKIPGLNIYAQMQNEKDQEMVSPVSQRESIPNVPQSELMSPEQLVDEKLEVHPIEQPQATLQNPRKGNATKVVWTEDFQKACGSPRDFKPRPRAEVFPQLLSPRAQKKSLPM</sequence>
<dbReference type="SMART" id="SM00602">
    <property type="entry name" value="VPS10"/>
    <property type="match status" value="1"/>
</dbReference>
<dbReference type="GO" id="GO:0006892">
    <property type="term" value="P:post-Golgi vesicle-mediated transport"/>
    <property type="evidence" value="ECO:0007669"/>
    <property type="project" value="TreeGrafter"/>
</dbReference>
<name>A0A7K7G3D3_ERIRU</name>
<dbReference type="InterPro" id="IPR031777">
    <property type="entry name" value="Sortilin_C"/>
</dbReference>
<dbReference type="PANTHER" id="PTHR12106">
    <property type="entry name" value="SORTILIN RELATED"/>
    <property type="match status" value="1"/>
</dbReference>
<feature type="domain" description="PKD" evidence="11">
    <location>
        <begin position="628"/>
        <end position="672"/>
    </location>
</feature>
<keyword evidence="7 10" id="KW-0472">Membrane</keyword>
<organism evidence="12 13">
    <name type="scientific">Erithacus rubecula</name>
    <name type="common">European robin</name>
    <dbReference type="NCBI Taxonomy" id="37610"/>
    <lineage>
        <taxon>Eukaryota</taxon>
        <taxon>Metazoa</taxon>
        <taxon>Chordata</taxon>
        <taxon>Craniata</taxon>
        <taxon>Vertebrata</taxon>
        <taxon>Euteleostomi</taxon>
        <taxon>Archelosauria</taxon>
        <taxon>Archosauria</taxon>
        <taxon>Dinosauria</taxon>
        <taxon>Saurischia</taxon>
        <taxon>Theropoda</taxon>
        <taxon>Coelurosauria</taxon>
        <taxon>Aves</taxon>
        <taxon>Neognathae</taxon>
        <taxon>Neoaves</taxon>
        <taxon>Telluraves</taxon>
        <taxon>Australaves</taxon>
        <taxon>Passeriformes</taxon>
        <taxon>Turdidae</taxon>
        <taxon>Erithacus</taxon>
    </lineage>
</organism>
<dbReference type="Gene3D" id="2.10.70.80">
    <property type="match status" value="1"/>
</dbReference>
<dbReference type="InterPro" id="IPR050310">
    <property type="entry name" value="VPS10-sortilin"/>
</dbReference>
<dbReference type="Pfam" id="PF00801">
    <property type="entry name" value="PKD"/>
    <property type="match status" value="1"/>
</dbReference>
<dbReference type="InterPro" id="IPR015943">
    <property type="entry name" value="WD40/YVTN_repeat-like_dom_sf"/>
</dbReference>
<evidence type="ECO:0000256" key="6">
    <source>
        <dbReference type="ARBA" id="ARBA00022989"/>
    </source>
</evidence>
<dbReference type="InterPro" id="IPR006581">
    <property type="entry name" value="VPS10"/>
</dbReference>